<sequence>MIKSLKKLTVLVGTLSIGSAAFASGPDFSSLSSVDLGSAALAVIAIGGAIATVRVAVAGTRAVLRMISG</sequence>
<reference evidence="3 4" key="1">
    <citation type="journal article" date="2022" name="Microbiol. Spectr.">
        <title>Microbiota of the Pregnant Mouse: Characterization of the Bacterial Communities in the Oral Cavity, Lung, Intestine, and Vagina through Culture and DNA Sequencing.</title>
        <authorList>
            <person name="Greenberg J.M."/>
            <person name="Romero R."/>
            <person name="Winters A.D."/>
            <person name="Galaz J."/>
            <person name="Garcia-Flores V."/>
            <person name="Arenas-Hernandez M."/>
            <person name="Panzer J."/>
            <person name="Shaffer Z."/>
            <person name="Kracht D.J."/>
            <person name="Gomez-Lopez N."/>
            <person name="Theis K.R."/>
        </authorList>
    </citation>
    <scope>NUCLEOTIDE SEQUENCE [LARGE SCALE GENOMIC DNA]</scope>
    <source>
        <strain evidence="3 4">MAC-C1-H1</strain>
    </source>
</reference>
<keyword evidence="1" id="KW-0812">Transmembrane</keyword>
<gene>
    <name evidence="3" type="ORF">MUU45_000633</name>
</gene>
<organism evidence="3 4">
    <name type="scientific">Rodentibacter pneumotropicus</name>
    <dbReference type="NCBI Taxonomy" id="758"/>
    <lineage>
        <taxon>Bacteria</taxon>
        <taxon>Pseudomonadati</taxon>
        <taxon>Pseudomonadota</taxon>
        <taxon>Gammaproteobacteria</taxon>
        <taxon>Pasteurellales</taxon>
        <taxon>Pasteurellaceae</taxon>
        <taxon>Rodentibacter</taxon>
    </lineage>
</organism>
<comment type="caution">
    <text evidence="3">The sequence shown here is derived from an EMBL/GenBank/DDBJ whole genome shotgun (WGS) entry which is preliminary data.</text>
</comment>
<dbReference type="Proteomes" id="UP001206350">
    <property type="component" value="Unassembled WGS sequence"/>
</dbReference>
<dbReference type="EMBL" id="JALJCU010000008">
    <property type="protein sequence ID" value="MCQ9120818.1"/>
    <property type="molecule type" value="Genomic_DNA"/>
</dbReference>
<feature type="transmembrane region" description="Helical" evidence="1">
    <location>
        <begin position="39"/>
        <end position="64"/>
    </location>
</feature>
<keyword evidence="1" id="KW-1133">Transmembrane helix</keyword>
<keyword evidence="4" id="KW-1185">Reference proteome</keyword>
<evidence type="ECO:0000256" key="2">
    <source>
        <dbReference type="SAM" id="SignalP"/>
    </source>
</evidence>
<protein>
    <recommendedName>
        <fullName evidence="5">Phage coat protein</fullName>
    </recommendedName>
</protein>
<accession>A0AAW5LB88</accession>
<keyword evidence="2" id="KW-0732">Signal</keyword>
<evidence type="ECO:0008006" key="5">
    <source>
        <dbReference type="Google" id="ProtNLM"/>
    </source>
</evidence>
<evidence type="ECO:0000313" key="3">
    <source>
        <dbReference type="EMBL" id="MCQ9120818.1"/>
    </source>
</evidence>
<name>A0AAW5LB88_9PAST</name>
<proteinExistence type="predicted"/>
<dbReference type="RefSeq" id="WP_045414618.1">
    <property type="nucleotide sequence ID" value="NZ_BBIX01000008.1"/>
</dbReference>
<evidence type="ECO:0000256" key="1">
    <source>
        <dbReference type="SAM" id="Phobius"/>
    </source>
</evidence>
<feature type="chain" id="PRO_5043857096" description="Phage coat protein" evidence="2">
    <location>
        <begin position="24"/>
        <end position="69"/>
    </location>
</feature>
<feature type="signal peptide" evidence="2">
    <location>
        <begin position="1"/>
        <end position="23"/>
    </location>
</feature>
<dbReference type="GeneID" id="61266911"/>
<evidence type="ECO:0000313" key="4">
    <source>
        <dbReference type="Proteomes" id="UP001206350"/>
    </source>
</evidence>
<keyword evidence="1" id="KW-0472">Membrane</keyword>
<dbReference type="AlphaFoldDB" id="A0AAW5LB88"/>